<keyword evidence="1" id="KW-0472">Membrane</keyword>
<evidence type="ECO:0000313" key="3">
    <source>
        <dbReference type="Proteomes" id="UP000218418"/>
    </source>
</evidence>
<dbReference type="EMBL" id="AP018227">
    <property type="protein sequence ID" value="BAY83633.1"/>
    <property type="molecule type" value="Genomic_DNA"/>
</dbReference>
<keyword evidence="1" id="KW-0812">Transmembrane</keyword>
<accession>A0A1Z4LR02</accession>
<gene>
    <name evidence="2" type="ORF">NIES267_31230</name>
</gene>
<reference evidence="2 3" key="1">
    <citation type="submission" date="2017-06" db="EMBL/GenBank/DDBJ databases">
        <title>Genome sequencing of cyanobaciteial culture collection at National Institute for Environmental Studies (NIES).</title>
        <authorList>
            <person name="Hirose Y."/>
            <person name="Shimura Y."/>
            <person name="Fujisawa T."/>
            <person name="Nakamura Y."/>
            <person name="Kawachi M."/>
        </authorList>
    </citation>
    <scope>NUCLEOTIDE SEQUENCE [LARGE SCALE GENOMIC DNA]</scope>
    <source>
        <strain evidence="2 3">NIES-267</strain>
    </source>
</reference>
<organism evidence="2 3">
    <name type="scientific">Calothrix parasitica NIES-267</name>
    <dbReference type="NCBI Taxonomy" id="1973488"/>
    <lineage>
        <taxon>Bacteria</taxon>
        <taxon>Bacillati</taxon>
        <taxon>Cyanobacteriota</taxon>
        <taxon>Cyanophyceae</taxon>
        <taxon>Nostocales</taxon>
        <taxon>Calotrichaceae</taxon>
        <taxon>Calothrix</taxon>
    </lineage>
</organism>
<protein>
    <submittedName>
        <fullName evidence="2">Uncharacterized protein</fullName>
    </submittedName>
</protein>
<sequence length="115" mass="12623">MNPQTQENPREYRLQKLVNQIDSDSVEAAPLPILQTSKLNNSGTFLYIRQITNWFNDLQAIAKLIAVVVGFILGIAILQAALKLIAGVISMALLAGLVYLGYNFFVAGNSSQIKE</sequence>
<feature type="transmembrane region" description="Helical" evidence="1">
    <location>
        <begin position="84"/>
        <end position="105"/>
    </location>
</feature>
<proteinExistence type="predicted"/>
<dbReference type="AlphaFoldDB" id="A0A1Z4LR02"/>
<dbReference type="OrthoDB" id="517394at2"/>
<evidence type="ECO:0000256" key="1">
    <source>
        <dbReference type="SAM" id="Phobius"/>
    </source>
</evidence>
<keyword evidence="1" id="KW-1133">Transmembrane helix</keyword>
<feature type="transmembrane region" description="Helical" evidence="1">
    <location>
        <begin position="60"/>
        <end position="78"/>
    </location>
</feature>
<dbReference type="Proteomes" id="UP000218418">
    <property type="component" value="Chromosome"/>
</dbReference>
<name>A0A1Z4LR02_9CYAN</name>
<evidence type="ECO:0000313" key="2">
    <source>
        <dbReference type="EMBL" id="BAY83633.1"/>
    </source>
</evidence>
<keyword evidence="3" id="KW-1185">Reference proteome</keyword>